<protein>
    <submittedName>
        <fullName evidence="2">Uncharacterized protein</fullName>
    </submittedName>
</protein>
<feature type="region of interest" description="Disordered" evidence="1">
    <location>
        <begin position="16"/>
        <end position="80"/>
    </location>
</feature>
<gene>
    <name evidence="2" type="ORF">QE152_g39101</name>
</gene>
<evidence type="ECO:0000256" key="1">
    <source>
        <dbReference type="SAM" id="MobiDB-lite"/>
    </source>
</evidence>
<evidence type="ECO:0000313" key="2">
    <source>
        <dbReference type="EMBL" id="KAK9680428.1"/>
    </source>
</evidence>
<organism evidence="2 3">
    <name type="scientific">Popillia japonica</name>
    <name type="common">Japanese beetle</name>
    <dbReference type="NCBI Taxonomy" id="7064"/>
    <lineage>
        <taxon>Eukaryota</taxon>
        <taxon>Metazoa</taxon>
        <taxon>Ecdysozoa</taxon>
        <taxon>Arthropoda</taxon>
        <taxon>Hexapoda</taxon>
        <taxon>Insecta</taxon>
        <taxon>Pterygota</taxon>
        <taxon>Neoptera</taxon>
        <taxon>Endopterygota</taxon>
        <taxon>Coleoptera</taxon>
        <taxon>Polyphaga</taxon>
        <taxon>Scarabaeiformia</taxon>
        <taxon>Scarabaeidae</taxon>
        <taxon>Rutelinae</taxon>
        <taxon>Popillia</taxon>
    </lineage>
</organism>
<comment type="caution">
    <text evidence="2">The sequence shown here is derived from an EMBL/GenBank/DDBJ whole genome shotgun (WGS) entry which is preliminary data.</text>
</comment>
<proteinExistence type="predicted"/>
<dbReference type="Proteomes" id="UP001458880">
    <property type="component" value="Unassembled WGS sequence"/>
</dbReference>
<dbReference type="EMBL" id="JASPKY010000899">
    <property type="protein sequence ID" value="KAK9680428.1"/>
    <property type="molecule type" value="Genomic_DNA"/>
</dbReference>
<keyword evidence="3" id="KW-1185">Reference proteome</keyword>
<accession>A0AAW1HUU2</accession>
<reference evidence="2 3" key="1">
    <citation type="journal article" date="2024" name="BMC Genomics">
        <title>De novo assembly and annotation of Popillia japonica's genome with initial clues to its potential as an invasive pest.</title>
        <authorList>
            <person name="Cucini C."/>
            <person name="Boschi S."/>
            <person name="Funari R."/>
            <person name="Cardaioli E."/>
            <person name="Iannotti N."/>
            <person name="Marturano G."/>
            <person name="Paoli F."/>
            <person name="Bruttini M."/>
            <person name="Carapelli A."/>
            <person name="Frati F."/>
            <person name="Nardi F."/>
        </authorList>
    </citation>
    <scope>NUCLEOTIDE SEQUENCE [LARGE SCALE GENOMIC DNA]</scope>
    <source>
        <strain evidence="2">DMR45628</strain>
    </source>
</reference>
<dbReference type="AlphaFoldDB" id="A0AAW1HUU2"/>
<feature type="compositionally biased region" description="Acidic residues" evidence="1">
    <location>
        <begin position="52"/>
        <end position="62"/>
    </location>
</feature>
<sequence length="147" mass="16270">MTRKYLTDKELEEILMNDSDLEEGPRASRDLANSDSDLSDAESLHKEHDTESEQELLDEDEIQDHLGELSSGDEADQGASAASSYFYGKNRFKWAKNPPRRDGRTPAHNLVTHLPGLKGPAKLANPQSPLQAWKLLFGLGLSCALAH</sequence>
<name>A0AAW1HUU2_POPJA</name>
<feature type="compositionally biased region" description="Basic and acidic residues" evidence="1">
    <location>
        <begin position="42"/>
        <end position="51"/>
    </location>
</feature>
<evidence type="ECO:0000313" key="3">
    <source>
        <dbReference type="Proteomes" id="UP001458880"/>
    </source>
</evidence>